<dbReference type="Proteomes" id="UP001060085">
    <property type="component" value="Linkage Group LG01"/>
</dbReference>
<evidence type="ECO:0000313" key="1">
    <source>
        <dbReference type="EMBL" id="KAI5680505.1"/>
    </source>
</evidence>
<gene>
    <name evidence="1" type="ORF">M9H77_01732</name>
</gene>
<dbReference type="EMBL" id="CM044701">
    <property type="protein sequence ID" value="KAI5680505.1"/>
    <property type="molecule type" value="Genomic_DNA"/>
</dbReference>
<sequence>MEEYRQSFRSAGGDRRLEIVSGKGFGASGNQVHSMSGPRTPDPPQVTRGNNAAAASYSKPWSFNDPEMKRKKRIAKYKVYTIEAKKKLLTEKKEKKVMLCNGKGIGATPPGRPINGYCDKRKRRWSNAALSLTQILYLVRSSTWYF</sequence>
<keyword evidence="2" id="KW-1185">Reference proteome</keyword>
<protein>
    <submittedName>
        <fullName evidence="1">Uncharacterized protein</fullName>
    </submittedName>
</protein>
<organism evidence="1 2">
    <name type="scientific">Catharanthus roseus</name>
    <name type="common">Madagascar periwinkle</name>
    <name type="synonym">Vinca rosea</name>
    <dbReference type="NCBI Taxonomy" id="4058"/>
    <lineage>
        <taxon>Eukaryota</taxon>
        <taxon>Viridiplantae</taxon>
        <taxon>Streptophyta</taxon>
        <taxon>Embryophyta</taxon>
        <taxon>Tracheophyta</taxon>
        <taxon>Spermatophyta</taxon>
        <taxon>Magnoliopsida</taxon>
        <taxon>eudicotyledons</taxon>
        <taxon>Gunneridae</taxon>
        <taxon>Pentapetalae</taxon>
        <taxon>asterids</taxon>
        <taxon>lamiids</taxon>
        <taxon>Gentianales</taxon>
        <taxon>Apocynaceae</taxon>
        <taxon>Rauvolfioideae</taxon>
        <taxon>Vinceae</taxon>
        <taxon>Catharanthinae</taxon>
        <taxon>Catharanthus</taxon>
    </lineage>
</organism>
<reference evidence="2" key="1">
    <citation type="journal article" date="2023" name="Nat. Plants">
        <title>Single-cell RNA sequencing provides a high-resolution roadmap for understanding the multicellular compartmentation of specialized metabolism.</title>
        <authorList>
            <person name="Sun S."/>
            <person name="Shen X."/>
            <person name="Li Y."/>
            <person name="Li Y."/>
            <person name="Wang S."/>
            <person name="Li R."/>
            <person name="Zhang H."/>
            <person name="Shen G."/>
            <person name="Guo B."/>
            <person name="Wei J."/>
            <person name="Xu J."/>
            <person name="St-Pierre B."/>
            <person name="Chen S."/>
            <person name="Sun C."/>
        </authorList>
    </citation>
    <scope>NUCLEOTIDE SEQUENCE [LARGE SCALE GENOMIC DNA]</scope>
</reference>
<evidence type="ECO:0000313" key="2">
    <source>
        <dbReference type="Proteomes" id="UP001060085"/>
    </source>
</evidence>
<accession>A0ACC0C6I6</accession>
<proteinExistence type="predicted"/>
<name>A0ACC0C6I6_CATRO</name>
<comment type="caution">
    <text evidence="1">The sequence shown here is derived from an EMBL/GenBank/DDBJ whole genome shotgun (WGS) entry which is preliminary data.</text>
</comment>